<feature type="domain" description="Plasmid pRiA4b Orf3-like" evidence="1">
    <location>
        <begin position="428"/>
        <end position="603"/>
    </location>
</feature>
<dbReference type="PANTHER" id="PTHR41878">
    <property type="entry name" value="LEXA REPRESSOR-RELATED"/>
    <property type="match status" value="1"/>
</dbReference>
<keyword evidence="3" id="KW-1185">Reference proteome</keyword>
<reference evidence="2 3" key="1">
    <citation type="submission" date="2018-05" db="EMBL/GenBank/DDBJ databases">
        <title>Genetic diversity of glacier-inhabiting Cryobacterium bacteria in China and description of Cryobacterium mengkeensis sp. nov. and Arthrobacter glacialis sp. nov.</title>
        <authorList>
            <person name="Liu Q."/>
            <person name="Xin Y.-H."/>
        </authorList>
    </citation>
    <scope>NUCLEOTIDE SEQUENCE [LARGE SCALE GENOMIC DNA]</scope>
    <source>
        <strain evidence="2 3">LI2</strain>
    </source>
</reference>
<dbReference type="OrthoDB" id="9816539at2"/>
<comment type="caution">
    <text evidence="2">The sequence shown here is derived from an EMBL/GenBank/DDBJ whole genome shotgun (WGS) entry which is preliminary data.</text>
</comment>
<dbReference type="RefSeq" id="WP_110499016.1">
    <property type="nucleotide sequence ID" value="NZ_QJVD01000001.1"/>
</dbReference>
<evidence type="ECO:0000259" key="1">
    <source>
        <dbReference type="Pfam" id="PF07929"/>
    </source>
</evidence>
<protein>
    <recommendedName>
        <fullName evidence="1">Plasmid pRiA4b Orf3-like domain-containing protein</fullName>
    </recommendedName>
</protein>
<dbReference type="InterPro" id="IPR012912">
    <property type="entry name" value="Plasmid_pRiA4b_Orf3-like"/>
</dbReference>
<proteinExistence type="predicted"/>
<dbReference type="Pfam" id="PF07929">
    <property type="entry name" value="PRiA4_ORF3"/>
    <property type="match status" value="1"/>
</dbReference>
<dbReference type="EMBL" id="QJVD01000001">
    <property type="protein sequence ID" value="PYI69593.1"/>
    <property type="molecule type" value="Genomic_DNA"/>
</dbReference>
<evidence type="ECO:0000313" key="3">
    <source>
        <dbReference type="Proteomes" id="UP000247832"/>
    </source>
</evidence>
<dbReference type="Proteomes" id="UP000247832">
    <property type="component" value="Unassembled WGS sequence"/>
</dbReference>
<accession>A0A2V5LHM9</accession>
<gene>
    <name evidence="2" type="ORF">CVV68_00310</name>
</gene>
<dbReference type="AlphaFoldDB" id="A0A2V5LHM9"/>
<dbReference type="SUPFAM" id="SSF159941">
    <property type="entry name" value="MM3350-like"/>
    <property type="match status" value="1"/>
</dbReference>
<name>A0A2V5LHM9_9MICC</name>
<evidence type="ECO:0000313" key="2">
    <source>
        <dbReference type="EMBL" id="PYI69593.1"/>
    </source>
</evidence>
<dbReference type="Gene3D" id="3.10.290.30">
    <property type="entry name" value="MM3350-like"/>
    <property type="match status" value="1"/>
</dbReference>
<dbReference type="InterPro" id="IPR024047">
    <property type="entry name" value="MM3350-like_sf"/>
</dbReference>
<sequence length="613" mass="66265">MAKKTKHRPKAARGATSVSALRAERGVDAITPAFVRWVASNHELPAASAMLILEPVKAVAAAYFEASPASDVTSFEPVPFGLALADVLGEVDKENEQVAAYIYEAVHLYLEFLSEADAWTGSDVDFEAIDDLFHEDDDEDGIPDIVAPELTQEEETAGLAGTELARRLNALLQWIGKGKDVTSTGSLRLKDIEGAAAAIGVAAMGAVQSVKKQQDVLSGNDDGGTRAGEPVRTVKAMKDEPKLALFWAALQSAKLIEVGSTRVRLTALAERLLAGEDGFSLTALRNFTADFLKLSMRDEDAWDPWTLQASMAQTAVLVAATTDTPPELERIRTASEAAGSSGVDGLVGQLVLGYLDYLAELGLLTIGTHVQVPPAVVGSVAAAMEDILRFGDEPEYELELPQPEPVTAMRPAAKRKNSRPRANPTDPILQLKVSIQQASPPIWRRLLVRSDVTLGDMHSIIQNSFEWDDSHLHGFQVGGRGGLTYGPPDVESYGPQERDENAYTLGEILPAEGDSMVYTYDFGDDWEHLIKVEKVLPADPNATVVRCTGGRGRGPAEDSGGAWGWANVVEAVSNPSHPEHLDYRDWLGLSRGETFDPKAFDRAELNEHLSHLF</sequence>
<organism evidence="2 3">
    <name type="scientific">Arthrobacter livingstonensis</name>
    <dbReference type="NCBI Taxonomy" id="670078"/>
    <lineage>
        <taxon>Bacteria</taxon>
        <taxon>Bacillati</taxon>
        <taxon>Actinomycetota</taxon>
        <taxon>Actinomycetes</taxon>
        <taxon>Micrococcales</taxon>
        <taxon>Micrococcaceae</taxon>
        <taxon>Arthrobacter</taxon>
    </lineage>
</organism>
<dbReference type="PANTHER" id="PTHR41878:SF1">
    <property type="entry name" value="TNPR PROTEIN"/>
    <property type="match status" value="1"/>
</dbReference>